<feature type="region of interest" description="Disordered" evidence="1">
    <location>
        <begin position="79"/>
        <end position="122"/>
    </location>
</feature>
<dbReference type="Proteomes" id="UP000053237">
    <property type="component" value="Unassembled WGS sequence"/>
</dbReference>
<proteinExistence type="predicted"/>
<reference evidence="2 3" key="1">
    <citation type="submission" date="2012-05" db="EMBL/GenBank/DDBJ databases">
        <title>Recombination and specialization in a pathogen metapopulation.</title>
        <authorList>
            <person name="Gardiner A."/>
            <person name="Kemen E."/>
            <person name="Schultz-Larsen T."/>
            <person name="MacLean D."/>
            <person name="Van Oosterhout C."/>
            <person name="Jones J.D.G."/>
        </authorList>
    </citation>
    <scope>NUCLEOTIDE SEQUENCE [LARGE SCALE GENOMIC DNA]</scope>
    <source>
        <strain evidence="2 3">Ac Nc2</strain>
    </source>
</reference>
<dbReference type="InParanoid" id="A0A024FTV1"/>
<feature type="compositionally biased region" description="Basic and acidic residues" evidence="1">
    <location>
        <begin position="92"/>
        <end position="110"/>
    </location>
</feature>
<comment type="caution">
    <text evidence="2">The sequence shown here is derived from an EMBL/GenBank/DDBJ whole genome shotgun (WGS) entry which is preliminary data.</text>
</comment>
<evidence type="ECO:0000313" key="2">
    <source>
        <dbReference type="EMBL" id="CCI10563.1"/>
    </source>
</evidence>
<name>A0A024FTV1_9STRA</name>
<feature type="compositionally biased region" description="Polar residues" evidence="1">
    <location>
        <begin position="111"/>
        <end position="122"/>
    </location>
</feature>
<gene>
    <name evidence="2" type="ORF">BN9_107860</name>
</gene>
<protein>
    <submittedName>
        <fullName evidence="2">Uncharacterized protein</fullName>
    </submittedName>
</protein>
<organism evidence="2 3">
    <name type="scientific">Albugo candida</name>
    <dbReference type="NCBI Taxonomy" id="65357"/>
    <lineage>
        <taxon>Eukaryota</taxon>
        <taxon>Sar</taxon>
        <taxon>Stramenopiles</taxon>
        <taxon>Oomycota</taxon>
        <taxon>Peronosporomycetes</taxon>
        <taxon>Albuginales</taxon>
        <taxon>Albuginaceae</taxon>
        <taxon>Albugo</taxon>
    </lineage>
</organism>
<dbReference type="EMBL" id="CAIX01000300">
    <property type="protein sequence ID" value="CCI10563.1"/>
    <property type="molecule type" value="Genomic_DNA"/>
</dbReference>
<evidence type="ECO:0000313" key="3">
    <source>
        <dbReference type="Proteomes" id="UP000053237"/>
    </source>
</evidence>
<accession>A0A024FTV1</accession>
<sequence length="122" mass="13554">MTMQSTIVPGLRASIAPEVVAKTDKSVTLHASKPADTDENLNGYSDHKHVYYLWTASQLFNSLIYVAKGLLSNTDTFGGHEEGSMQRMVSIDPEKEDVKRSGTSFEHGRFQDNSSMHNSNDF</sequence>
<keyword evidence="3" id="KW-1185">Reference proteome</keyword>
<evidence type="ECO:0000256" key="1">
    <source>
        <dbReference type="SAM" id="MobiDB-lite"/>
    </source>
</evidence>
<dbReference type="AlphaFoldDB" id="A0A024FTV1"/>